<accession>A0A195BFR3</accession>
<sequence>MDMNSESEVTRTFGNHKSFEADPWMFLQVGRDDSGGDKRGGRTRETVVDIVDETRREVHYQASRHIITKNKICGRDGKGSRKQAENFEYMLFLTPNGCPNNRNMIRGFDCEKE</sequence>
<evidence type="ECO:0000313" key="2">
    <source>
        <dbReference type="Proteomes" id="UP000078540"/>
    </source>
</evidence>
<dbReference type="Proteomes" id="UP000078540">
    <property type="component" value="Unassembled WGS sequence"/>
</dbReference>
<name>A0A195BFR3_9HYME</name>
<proteinExistence type="predicted"/>
<keyword evidence="2" id="KW-1185">Reference proteome</keyword>
<protein>
    <submittedName>
        <fullName evidence="1">Uncharacterized protein</fullName>
    </submittedName>
</protein>
<dbReference type="EMBL" id="KQ976500">
    <property type="protein sequence ID" value="KYM83022.1"/>
    <property type="molecule type" value="Genomic_DNA"/>
</dbReference>
<gene>
    <name evidence="1" type="ORF">ALC53_06287</name>
</gene>
<evidence type="ECO:0000313" key="1">
    <source>
        <dbReference type="EMBL" id="KYM83022.1"/>
    </source>
</evidence>
<organism evidence="1 2">
    <name type="scientific">Atta colombica</name>
    <dbReference type="NCBI Taxonomy" id="520822"/>
    <lineage>
        <taxon>Eukaryota</taxon>
        <taxon>Metazoa</taxon>
        <taxon>Ecdysozoa</taxon>
        <taxon>Arthropoda</taxon>
        <taxon>Hexapoda</taxon>
        <taxon>Insecta</taxon>
        <taxon>Pterygota</taxon>
        <taxon>Neoptera</taxon>
        <taxon>Endopterygota</taxon>
        <taxon>Hymenoptera</taxon>
        <taxon>Apocrita</taxon>
        <taxon>Aculeata</taxon>
        <taxon>Formicoidea</taxon>
        <taxon>Formicidae</taxon>
        <taxon>Myrmicinae</taxon>
        <taxon>Atta</taxon>
    </lineage>
</organism>
<reference evidence="1 2" key="1">
    <citation type="submission" date="2015-09" db="EMBL/GenBank/DDBJ databases">
        <title>Atta colombica WGS genome.</title>
        <authorList>
            <person name="Nygaard S."/>
            <person name="Hu H."/>
            <person name="Boomsma J."/>
            <person name="Zhang G."/>
        </authorList>
    </citation>
    <scope>NUCLEOTIDE SEQUENCE [LARGE SCALE GENOMIC DNA]</scope>
    <source>
        <strain evidence="1">Treedump-2</strain>
        <tissue evidence="1">Whole body</tissue>
    </source>
</reference>
<dbReference type="AlphaFoldDB" id="A0A195BFR3"/>